<dbReference type="RefSeq" id="WP_093716707.1">
    <property type="nucleotide sequence ID" value="NZ_FONG01000022.1"/>
</dbReference>
<feature type="transmembrane region" description="Helical" evidence="9">
    <location>
        <begin position="62"/>
        <end position="82"/>
    </location>
</feature>
<feature type="compositionally biased region" description="Basic and acidic residues" evidence="8">
    <location>
        <begin position="101"/>
        <end position="110"/>
    </location>
</feature>
<dbReference type="OrthoDB" id="3733837at2"/>
<keyword evidence="7 9" id="KW-0472">Membrane</keyword>
<comment type="similarity">
    <text evidence="2">Belongs to the CPA3 antiporters (TC 2.A.63) subunit F family.</text>
</comment>
<accession>A0A1I2KBG1</accession>
<evidence type="ECO:0000256" key="2">
    <source>
        <dbReference type="ARBA" id="ARBA00009212"/>
    </source>
</evidence>
<comment type="subcellular location">
    <subcellularLocation>
        <location evidence="1">Cell membrane</location>
        <topology evidence="1">Multi-pass membrane protein</topology>
    </subcellularLocation>
</comment>
<evidence type="ECO:0000256" key="6">
    <source>
        <dbReference type="ARBA" id="ARBA00022989"/>
    </source>
</evidence>
<evidence type="ECO:0000313" key="11">
    <source>
        <dbReference type="Proteomes" id="UP000199323"/>
    </source>
</evidence>
<evidence type="ECO:0000256" key="8">
    <source>
        <dbReference type="SAM" id="MobiDB-lite"/>
    </source>
</evidence>
<proteinExistence type="inferred from homology"/>
<dbReference type="PANTHER" id="PTHR34702">
    <property type="entry name" value="NA(+)/H(+) ANTIPORTER SUBUNIT F1"/>
    <property type="match status" value="1"/>
</dbReference>
<dbReference type="AlphaFoldDB" id="A0A1I2KBG1"/>
<feature type="region of interest" description="Disordered" evidence="8">
    <location>
        <begin position="86"/>
        <end position="110"/>
    </location>
</feature>
<protein>
    <submittedName>
        <fullName evidence="10">Multisubunit sodium/proton antiporter, MrpF subunit</fullName>
    </submittedName>
</protein>
<dbReference type="Pfam" id="PF04066">
    <property type="entry name" value="MrpF_PhaF"/>
    <property type="match status" value="1"/>
</dbReference>
<reference evidence="11" key="1">
    <citation type="submission" date="2016-10" db="EMBL/GenBank/DDBJ databases">
        <authorList>
            <person name="Varghese N."/>
            <person name="Submissions S."/>
        </authorList>
    </citation>
    <scope>NUCLEOTIDE SEQUENCE [LARGE SCALE GENOMIC DNA]</scope>
    <source>
        <strain evidence="11">CGMCC 4.3510</strain>
    </source>
</reference>
<keyword evidence="5 9" id="KW-0812">Transmembrane</keyword>
<dbReference type="EMBL" id="FONG01000022">
    <property type="protein sequence ID" value="SFF64304.1"/>
    <property type="molecule type" value="Genomic_DNA"/>
</dbReference>
<evidence type="ECO:0000256" key="9">
    <source>
        <dbReference type="SAM" id="Phobius"/>
    </source>
</evidence>
<keyword evidence="6 9" id="KW-1133">Transmembrane helix</keyword>
<dbReference type="InterPro" id="IPR007208">
    <property type="entry name" value="MrpF/PhaF-like"/>
</dbReference>
<organism evidence="10 11">
    <name type="scientific">Actinacidiphila alni</name>
    <dbReference type="NCBI Taxonomy" id="380248"/>
    <lineage>
        <taxon>Bacteria</taxon>
        <taxon>Bacillati</taxon>
        <taxon>Actinomycetota</taxon>
        <taxon>Actinomycetes</taxon>
        <taxon>Kitasatosporales</taxon>
        <taxon>Streptomycetaceae</taxon>
        <taxon>Actinacidiphila</taxon>
    </lineage>
</organism>
<dbReference type="GO" id="GO:0005886">
    <property type="term" value="C:plasma membrane"/>
    <property type="evidence" value="ECO:0007669"/>
    <property type="project" value="UniProtKB-SubCell"/>
</dbReference>
<gene>
    <name evidence="10" type="ORF">SAMN05216251_122102</name>
</gene>
<evidence type="ECO:0000256" key="3">
    <source>
        <dbReference type="ARBA" id="ARBA00022448"/>
    </source>
</evidence>
<keyword evidence="11" id="KW-1185">Reference proteome</keyword>
<sequence length="110" mass="11158">MSWVTAVVLALLVASGVMVFVRLARGPSMLDRAVAVDALLAVVVAGLGARTAEARTPYTLPVLLVLAFLGFTGSVAIARFIAVRGTPEPPPPTGPAGPAESQDHDEGAGP</sequence>
<evidence type="ECO:0000256" key="4">
    <source>
        <dbReference type="ARBA" id="ARBA00022475"/>
    </source>
</evidence>
<evidence type="ECO:0000313" key="10">
    <source>
        <dbReference type="EMBL" id="SFF64304.1"/>
    </source>
</evidence>
<evidence type="ECO:0000256" key="1">
    <source>
        <dbReference type="ARBA" id="ARBA00004651"/>
    </source>
</evidence>
<dbReference type="GO" id="GO:0015385">
    <property type="term" value="F:sodium:proton antiporter activity"/>
    <property type="evidence" value="ECO:0007669"/>
    <property type="project" value="TreeGrafter"/>
</dbReference>
<keyword evidence="4" id="KW-1003">Cell membrane</keyword>
<evidence type="ECO:0000256" key="7">
    <source>
        <dbReference type="ARBA" id="ARBA00023136"/>
    </source>
</evidence>
<evidence type="ECO:0000256" key="5">
    <source>
        <dbReference type="ARBA" id="ARBA00022692"/>
    </source>
</evidence>
<name>A0A1I2KBG1_9ACTN</name>
<keyword evidence="3" id="KW-0813">Transport</keyword>
<dbReference type="Proteomes" id="UP000199323">
    <property type="component" value="Unassembled WGS sequence"/>
</dbReference>
<dbReference type="STRING" id="380248.SAMN05216251_122102"/>
<dbReference type="PANTHER" id="PTHR34702:SF1">
    <property type="entry name" value="NA(+)_H(+) ANTIPORTER SUBUNIT F"/>
    <property type="match status" value="1"/>
</dbReference>